<name>A0ABT9TUW0_PAENI</name>
<comment type="caution">
    <text evidence="2">The sequence shown here is derived from an EMBL/GenBank/DDBJ whole genome shotgun (WGS) entry which is preliminary data.</text>
</comment>
<dbReference type="Pfam" id="PF13517">
    <property type="entry name" value="FG-GAP_3"/>
    <property type="match status" value="1"/>
</dbReference>
<reference evidence="2 3" key="1">
    <citation type="submission" date="2023-07" db="EMBL/GenBank/DDBJ databases">
        <title>Sorghum-associated microbial communities from plants grown in Nebraska, USA.</title>
        <authorList>
            <person name="Schachtman D."/>
        </authorList>
    </citation>
    <scope>NUCLEOTIDE SEQUENCE [LARGE SCALE GENOMIC DNA]</scope>
    <source>
        <strain evidence="2 3">CC523</strain>
    </source>
</reference>
<evidence type="ECO:0008006" key="4">
    <source>
        <dbReference type="Google" id="ProtNLM"/>
    </source>
</evidence>
<keyword evidence="3" id="KW-1185">Reference proteome</keyword>
<keyword evidence="1" id="KW-0732">Signal</keyword>
<dbReference type="InterPro" id="IPR028994">
    <property type="entry name" value="Integrin_alpha_N"/>
</dbReference>
<evidence type="ECO:0000313" key="2">
    <source>
        <dbReference type="EMBL" id="MDQ0104846.1"/>
    </source>
</evidence>
<evidence type="ECO:0000256" key="1">
    <source>
        <dbReference type="ARBA" id="ARBA00022729"/>
    </source>
</evidence>
<dbReference type="EMBL" id="JAUSSW010000025">
    <property type="protein sequence ID" value="MDQ0104846.1"/>
    <property type="molecule type" value="Genomic_DNA"/>
</dbReference>
<dbReference type="SUPFAM" id="SSF69318">
    <property type="entry name" value="Integrin alpha N-terminal domain"/>
    <property type="match status" value="1"/>
</dbReference>
<organism evidence="2 3">
    <name type="scientific">Paenarthrobacter nicotinovorans</name>
    <name type="common">Arthrobacter nicotinovorans</name>
    <dbReference type="NCBI Taxonomy" id="29320"/>
    <lineage>
        <taxon>Bacteria</taxon>
        <taxon>Bacillati</taxon>
        <taxon>Actinomycetota</taxon>
        <taxon>Actinomycetes</taxon>
        <taxon>Micrococcales</taxon>
        <taxon>Micrococcaceae</taxon>
        <taxon>Paenarthrobacter</taxon>
    </lineage>
</organism>
<gene>
    <name evidence="2" type="ORF">J2T10_004522</name>
</gene>
<protein>
    <recommendedName>
        <fullName evidence="4">VCBS repeat-containing protein</fullName>
    </recommendedName>
</protein>
<evidence type="ECO:0000313" key="3">
    <source>
        <dbReference type="Proteomes" id="UP001244563"/>
    </source>
</evidence>
<proteinExistence type="predicted"/>
<dbReference type="Proteomes" id="UP001244563">
    <property type="component" value="Unassembled WGS sequence"/>
</dbReference>
<accession>A0ABT9TUW0</accession>
<dbReference type="InterPro" id="IPR013517">
    <property type="entry name" value="FG-GAP"/>
</dbReference>
<sequence>MSSITGPGDFNGDGFADVLARDTNGTLWLYAGNGSCGWLAPKQVGQGWNIMTAIL</sequence>